<evidence type="ECO:0000259" key="5">
    <source>
        <dbReference type="PROSITE" id="PS50835"/>
    </source>
</evidence>
<evidence type="ECO:0000256" key="1">
    <source>
        <dbReference type="ARBA" id="ARBA00022737"/>
    </source>
</evidence>
<dbReference type="PANTHER" id="PTHR45080">
    <property type="entry name" value="CONTACTIN 5"/>
    <property type="match status" value="1"/>
</dbReference>
<evidence type="ECO:0000313" key="6">
    <source>
        <dbReference type="EMBL" id="KAL1516114.1"/>
    </source>
</evidence>
<keyword evidence="3" id="KW-0393">Immunoglobulin domain</keyword>
<dbReference type="CDD" id="cd00063">
    <property type="entry name" value="FN3"/>
    <property type="match status" value="1"/>
</dbReference>
<dbReference type="Proteomes" id="UP001566132">
    <property type="component" value="Unassembled WGS sequence"/>
</dbReference>
<dbReference type="InterPro" id="IPR003961">
    <property type="entry name" value="FN3_dom"/>
</dbReference>
<evidence type="ECO:0000313" key="7">
    <source>
        <dbReference type="Proteomes" id="UP001566132"/>
    </source>
</evidence>
<name>A0ABD1FCP4_HYPHA</name>
<dbReference type="InterPro" id="IPR013783">
    <property type="entry name" value="Ig-like_fold"/>
</dbReference>
<dbReference type="AlphaFoldDB" id="A0ABD1FCP4"/>
<evidence type="ECO:0000256" key="4">
    <source>
        <dbReference type="SAM" id="SignalP"/>
    </source>
</evidence>
<dbReference type="Pfam" id="PF00041">
    <property type="entry name" value="fn3"/>
    <property type="match status" value="1"/>
</dbReference>
<dbReference type="SUPFAM" id="SSF48726">
    <property type="entry name" value="Immunoglobulin"/>
    <property type="match status" value="2"/>
</dbReference>
<protein>
    <recommendedName>
        <fullName evidence="5">Ig-like domain-containing protein</fullName>
    </recommendedName>
</protein>
<keyword evidence="1" id="KW-0677">Repeat</keyword>
<dbReference type="InterPro" id="IPR036116">
    <property type="entry name" value="FN3_sf"/>
</dbReference>
<evidence type="ECO:0000256" key="2">
    <source>
        <dbReference type="ARBA" id="ARBA00023157"/>
    </source>
</evidence>
<dbReference type="Gene3D" id="2.60.40.10">
    <property type="entry name" value="Immunoglobulins"/>
    <property type="match status" value="3"/>
</dbReference>
<dbReference type="CDD" id="cd00096">
    <property type="entry name" value="Ig"/>
    <property type="match status" value="2"/>
</dbReference>
<dbReference type="SMART" id="SM00409">
    <property type="entry name" value="IG"/>
    <property type="match status" value="2"/>
</dbReference>
<keyword evidence="4" id="KW-0732">Signal</keyword>
<feature type="domain" description="Ig-like" evidence="5">
    <location>
        <begin position="266"/>
        <end position="355"/>
    </location>
</feature>
<dbReference type="InterPro" id="IPR003598">
    <property type="entry name" value="Ig_sub2"/>
</dbReference>
<accession>A0ABD1FCP4</accession>
<feature type="chain" id="PRO_5044802028" description="Ig-like domain-containing protein" evidence="4">
    <location>
        <begin position="24"/>
        <end position="506"/>
    </location>
</feature>
<proteinExistence type="predicted"/>
<feature type="signal peptide" evidence="4">
    <location>
        <begin position="1"/>
        <end position="23"/>
    </location>
</feature>
<dbReference type="Pfam" id="PF07679">
    <property type="entry name" value="I-set"/>
    <property type="match status" value="1"/>
</dbReference>
<feature type="domain" description="Ig-like" evidence="5">
    <location>
        <begin position="179"/>
        <end position="259"/>
    </location>
</feature>
<dbReference type="Pfam" id="PF13927">
    <property type="entry name" value="Ig_3"/>
    <property type="match status" value="1"/>
</dbReference>
<sequence>MKFIIAATLILSLFCIGHISIEAQKTNEKLKDEEDIYGDLKEDGEDGVQQDQEDYYVDPKNDNGEGDDYAEEANNNDLNIKLSSKAMVIVSELGGIVKLPCVTNTKDEIVRIWTKDTVPIYQGNILLSEKHNLKLLENGTFLQVILEDIDDFGKYSCKLAISSDISPEVVHEVIRKIAPNITSLTATNNDVVFNVGQSFTLTCQASGYPKPKISWFKDNDRLGTEGESLTIENIKARHAGSYRCLADNNVGRPAHSHIQIFVNHAPIVTLEKYIVNSDHENDAELVCEVKAYPISSVVWQRTGQNIVSNEPKIILKRERDNERNILIIKNINEADFGQYTCVATNSLGKQSKTLNLVKTPALRKFEKNHTNENAKDVVLQWRVESKQPVSEHEIQYRKKGETNWKTASPTVDNVENDVYLIKHTLKNLEPGVYETRARSKNNHGWSDYSEIIPFDGNSSSMDVPAQQRTEQIEGAVGESTSSGKKIVVCSWVQLFLIGLITASLRC</sequence>
<dbReference type="PANTHER" id="PTHR45080:SF38">
    <property type="entry name" value="FI23916P1-RELATED"/>
    <property type="match status" value="1"/>
</dbReference>
<evidence type="ECO:0000256" key="3">
    <source>
        <dbReference type="ARBA" id="ARBA00023319"/>
    </source>
</evidence>
<dbReference type="SMART" id="SM00408">
    <property type="entry name" value="IGc2"/>
    <property type="match status" value="2"/>
</dbReference>
<dbReference type="EMBL" id="JBDJPC010000001">
    <property type="protein sequence ID" value="KAL1516114.1"/>
    <property type="molecule type" value="Genomic_DNA"/>
</dbReference>
<dbReference type="InterPro" id="IPR013098">
    <property type="entry name" value="Ig_I-set"/>
</dbReference>
<dbReference type="SUPFAM" id="SSF49265">
    <property type="entry name" value="Fibronectin type III"/>
    <property type="match status" value="1"/>
</dbReference>
<dbReference type="InterPro" id="IPR003599">
    <property type="entry name" value="Ig_sub"/>
</dbReference>
<dbReference type="InterPro" id="IPR050958">
    <property type="entry name" value="Cell_Adh-Cytoskel_Orgn"/>
</dbReference>
<dbReference type="PROSITE" id="PS50835">
    <property type="entry name" value="IG_LIKE"/>
    <property type="match status" value="2"/>
</dbReference>
<keyword evidence="7" id="KW-1185">Reference proteome</keyword>
<dbReference type="InterPro" id="IPR036179">
    <property type="entry name" value="Ig-like_dom_sf"/>
</dbReference>
<keyword evidence="2" id="KW-1015">Disulfide bond</keyword>
<dbReference type="GO" id="GO:0030154">
    <property type="term" value="P:cell differentiation"/>
    <property type="evidence" value="ECO:0007669"/>
    <property type="project" value="UniProtKB-ARBA"/>
</dbReference>
<dbReference type="InterPro" id="IPR007110">
    <property type="entry name" value="Ig-like_dom"/>
</dbReference>
<gene>
    <name evidence="6" type="ORF">ABEB36_000037</name>
</gene>
<organism evidence="6 7">
    <name type="scientific">Hypothenemus hampei</name>
    <name type="common">Coffee berry borer</name>
    <dbReference type="NCBI Taxonomy" id="57062"/>
    <lineage>
        <taxon>Eukaryota</taxon>
        <taxon>Metazoa</taxon>
        <taxon>Ecdysozoa</taxon>
        <taxon>Arthropoda</taxon>
        <taxon>Hexapoda</taxon>
        <taxon>Insecta</taxon>
        <taxon>Pterygota</taxon>
        <taxon>Neoptera</taxon>
        <taxon>Endopterygota</taxon>
        <taxon>Coleoptera</taxon>
        <taxon>Polyphaga</taxon>
        <taxon>Cucujiformia</taxon>
        <taxon>Curculionidae</taxon>
        <taxon>Scolytinae</taxon>
        <taxon>Hypothenemus</taxon>
    </lineage>
</organism>
<dbReference type="FunFam" id="2.60.40.10:FF:000032">
    <property type="entry name" value="palladin isoform X1"/>
    <property type="match status" value="1"/>
</dbReference>
<comment type="caution">
    <text evidence="6">The sequence shown here is derived from an EMBL/GenBank/DDBJ whole genome shotgun (WGS) entry which is preliminary data.</text>
</comment>
<dbReference type="GO" id="GO:0009653">
    <property type="term" value="P:anatomical structure morphogenesis"/>
    <property type="evidence" value="ECO:0007669"/>
    <property type="project" value="UniProtKB-ARBA"/>
</dbReference>
<reference evidence="6 7" key="1">
    <citation type="submission" date="2024-05" db="EMBL/GenBank/DDBJ databases">
        <title>Genetic variation in Jamaican populations of the coffee berry borer (Hypothenemus hampei).</title>
        <authorList>
            <person name="Errbii M."/>
            <person name="Myrie A."/>
        </authorList>
    </citation>
    <scope>NUCLEOTIDE SEQUENCE [LARGE SCALE GENOMIC DNA]</scope>
    <source>
        <strain evidence="6">JA-Hopewell-2020-01-JO</strain>
        <tissue evidence="6">Whole body</tissue>
    </source>
</reference>